<evidence type="ECO:0000256" key="1">
    <source>
        <dbReference type="SAM" id="MobiDB-lite"/>
    </source>
</evidence>
<dbReference type="AlphaFoldDB" id="A0A0E0AEM4"/>
<evidence type="ECO:0000313" key="3">
    <source>
        <dbReference type="Proteomes" id="UP000026961"/>
    </source>
</evidence>
<evidence type="ECO:0000313" key="2">
    <source>
        <dbReference type="EnsemblPlants" id="OGLUM06G29370.7"/>
    </source>
</evidence>
<keyword evidence="3" id="KW-1185">Reference proteome</keyword>
<feature type="region of interest" description="Disordered" evidence="1">
    <location>
        <begin position="1"/>
        <end position="101"/>
    </location>
</feature>
<protein>
    <submittedName>
        <fullName evidence="2">Uncharacterized protein</fullName>
    </submittedName>
</protein>
<dbReference type="Proteomes" id="UP000026961">
    <property type="component" value="Chromosome 6"/>
</dbReference>
<feature type="compositionally biased region" description="Pro residues" evidence="1">
    <location>
        <begin position="65"/>
        <end position="78"/>
    </location>
</feature>
<organism evidence="2">
    <name type="scientific">Oryza glumipatula</name>
    <dbReference type="NCBI Taxonomy" id="40148"/>
    <lineage>
        <taxon>Eukaryota</taxon>
        <taxon>Viridiplantae</taxon>
        <taxon>Streptophyta</taxon>
        <taxon>Embryophyta</taxon>
        <taxon>Tracheophyta</taxon>
        <taxon>Spermatophyta</taxon>
        <taxon>Magnoliopsida</taxon>
        <taxon>Liliopsida</taxon>
        <taxon>Poales</taxon>
        <taxon>Poaceae</taxon>
        <taxon>BOP clade</taxon>
        <taxon>Oryzoideae</taxon>
        <taxon>Oryzeae</taxon>
        <taxon>Oryzinae</taxon>
        <taxon>Oryza</taxon>
    </lineage>
</organism>
<accession>A0A0E0AEM4</accession>
<feature type="compositionally biased region" description="Low complexity" evidence="1">
    <location>
        <begin position="34"/>
        <end position="45"/>
    </location>
</feature>
<name>A0A0E0AEM4_9ORYZ</name>
<proteinExistence type="predicted"/>
<dbReference type="Gramene" id="OGLUM06G29370.7">
    <property type="protein sequence ID" value="OGLUM06G29370.7"/>
    <property type="gene ID" value="OGLUM06G29370"/>
</dbReference>
<dbReference type="EnsemblPlants" id="OGLUM06G29370.7">
    <property type="protein sequence ID" value="OGLUM06G29370.7"/>
    <property type="gene ID" value="OGLUM06G29370"/>
</dbReference>
<dbReference type="HOGENOM" id="CLU_2501901_0_0_1"/>
<sequence>MLCLTSSSSSAPAPLLPSLADRPSPGIAGGGGNVRLSVVSSPRRSWPGKATPVPCRSLGRQPQNPDTPPPTTSPPAAPLPFAAGGSTSFPLSRWRRRVLPG</sequence>
<feature type="compositionally biased region" description="Low complexity" evidence="1">
    <location>
        <begin position="1"/>
        <end position="20"/>
    </location>
</feature>
<reference evidence="2" key="2">
    <citation type="submission" date="2018-05" db="EMBL/GenBank/DDBJ databases">
        <title>OgluRS3 (Oryza glumaepatula Reference Sequence Version 3).</title>
        <authorList>
            <person name="Zhang J."/>
            <person name="Kudrna D."/>
            <person name="Lee S."/>
            <person name="Talag J."/>
            <person name="Welchert J."/>
            <person name="Wing R.A."/>
        </authorList>
    </citation>
    <scope>NUCLEOTIDE SEQUENCE [LARGE SCALE GENOMIC DNA]</scope>
</reference>
<reference evidence="2" key="1">
    <citation type="submission" date="2015-04" db="UniProtKB">
        <authorList>
            <consortium name="EnsemblPlants"/>
        </authorList>
    </citation>
    <scope>IDENTIFICATION</scope>
</reference>